<sequence length="70" mass="8263">MPVRHLKQSLEVAVPTLFIKAGRIFVARKEVDLELVEEGWEPVARFKSEVLAMRAARWYAERFEYIIEWG</sequence>
<comment type="caution">
    <text evidence="1">The sequence shown here is derived from an EMBL/GenBank/DDBJ whole genome shotgun (WGS) entry which is preliminary data.</text>
</comment>
<dbReference type="AlphaFoldDB" id="A0A832SY15"/>
<evidence type="ECO:0000313" key="2">
    <source>
        <dbReference type="Proteomes" id="UP000651120"/>
    </source>
</evidence>
<dbReference type="EMBL" id="DUJP01000016">
    <property type="protein sequence ID" value="HII46562.1"/>
    <property type="molecule type" value="Genomic_DNA"/>
</dbReference>
<dbReference type="Proteomes" id="UP000651120">
    <property type="component" value="Unassembled WGS sequence"/>
</dbReference>
<protein>
    <submittedName>
        <fullName evidence="1">Uncharacterized protein</fullName>
    </submittedName>
</protein>
<organism evidence="1 2">
    <name type="scientific">Pyrobaculum aerophilum</name>
    <dbReference type="NCBI Taxonomy" id="13773"/>
    <lineage>
        <taxon>Archaea</taxon>
        <taxon>Thermoproteota</taxon>
        <taxon>Thermoprotei</taxon>
        <taxon>Thermoproteales</taxon>
        <taxon>Thermoproteaceae</taxon>
        <taxon>Pyrobaculum</taxon>
    </lineage>
</organism>
<gene>
    <name evidence="1" type="ORF">HA333_03680</name>
</gene>
<reference evidence="1" key="1">
    <citation type="journal article" date="2020" name="bioRxiv">
        <title>A rank-normalized archaeal taxonomy based on genome phylogeny resolves widespread incomplete and uneven classifications.</title>
        <authorList>
            <person name="Rinke C."/>
            <person name="Chuvochina M."/>
            <person name="Mussig A.J."/>
            <person name="Chaumeil P.-A."/>
            <person name="Waite D.W."/>
            <person name="Whitman W.B."/>
            <person name="Parks D.H."/>
            <person name="Hugenholtz P."/>
        </authorList>
    </citation>
    <scope>NUCLEOTIDE SEQUENCE</scope>
    <source>
        <strain evidence="1">UBA8839</strain>
    </source>
</reference>
<evidence type="ECO:0000313" key="1">
    <source>
        <dbReference type="EMBL" id="HII46562.1"/>
    </source>
</evidence>
<name>A0A832SY15_9CREN</name>
<accession>A0A832SY15</accession>
<proteinExistence type="predicted"/>